<comment type="caution">
    <text evidence="2">The sequence shown here is derived from an EMBL/GenBank/DDBJ whole genome shotgun (WGS) entry which is preliminary data.</text>
</comment>
<feature type="compositionally biased region" description="Basic and acidic residues" evidence="1">
    <location>
        <begin position="18"/>
        <end position="33"/>
    </location>
</feature>
<name>A0ABT1Q3W5_9ACTN</name>
<sequence length="78" mass="8118">MPDHSPGTSPKVSSSEAVLEHYGRGSTDRDIRRASAHPGRIVSGVTLRASRTEASAAFVVGRSTAAVIDLVAMPTMAL</sequence>
<accession>A0ABT1Q3W5</accession>
<evidence type="ECO:0000313" key="3">
    <source>
        <dbReference type="Proteomes" id="UP001057702"/>
    </source>
</evidence>
<dbReference type="Proteomes" id="UP001057702">
    <property type="component" value="Unassembled WGS sequence"/>
</dbReference>
<feature type="compositionally biased region" description="Polar residues" evidence="1">
    <location>
        <begin position="1"/>
        <end position="16"/>
    </location>
</feature>
<reference evidence="2" key="1">
    <citation type="submission" date="2022-06" db="EMBL/GenBank/DDBJ databases">
        <title>Draft genome sequence of Streptomyces sp. RB6PN25 isolated from peat swamp forest in Thailand.</title>
        <authorList>
            <person name="Duangmal K."/>
            <person name="Klaysubun C."/>
        </authorList>
    </citation>
    <scope>NUCLEOTIDE SEQUENCE</scope>
    <source>
        <strain evidence="2">RB6PN25</strain>
    </source>
</reference>
<feature type="region of interest" description="Disordered" evidence="1">
    <location>
        <begin position="1"/>
        <end position="35"/>
    </location>
</feature>
<gene>
    <name evidence="2" type="ORF">NGB36_26790</name>
</gene>
<proteinExistence type="predicted"/>
<protein>
    <submittedName>
        <fullName evidence="2">Uncharacterized protein</fullName>
    </submittedName>
</protein>
<evidence type="ECO:0000256" key="1">
    <source>
        <dbReference type="SAM" id="MobiDB-lite"/>
    </source>
</evidence>
<dbReference type="EMBL" id="JANFNG010000029">
    <property type="protein sequence ID" value="MCQ4084083.1"/>
    <property type="molecule type" value="Genomic_DNA"/>
</dbReference>
<organism evidence="2 3">
    <name type="scientific">Streptomyces humicola</name>
    <dbReference type="NCBI Taxonomy" id="2953240"/>
    <lineage>
        <taxon>Bacteria</taxon>
        <taxon>Bacillati</taxon>
        <taxon>Actinomycetota</taxon>
        <taxon>Actinomycetes</taxon>
        <taxon>Kitasatosporales</taxon>
        <taxon>Streptomycetaceae</taxon>
        <taxon>Streptomyces</taxon>
    </lineage>
</organism>
<dbReference type="RefSeq" id="WP_255923127.1">
    <property type="nucleotide sequence ID" value="NZ_JANFNG010000029.1"/>
</dbReference>
<keyword evidence="3" id="KW-1185">Reference proteome</keyword>
<evidence type="ECO:0000313" key="2">
    <source>
        <dbReference type="EMBL" id="MCQ4084083.1"/>
    </source>
</evidence>